<organism evidence="1 2">
    <name type="scientific">Candidatus Avoscillospira stercorigallinarum</name>
    <dbReference type="NCBI Taxonomy" id="2840708"/>
    <lineage>
        <taxon>Bacteria</taxon>
        <taxon>Bacillati</taxon>
        <taxon>Bacillota</taxon>
        <taxon>Clostridia</taxon>
        <taxon>Eubacteriales</taxon>
        <taxon>Oscillospiraceae</taxon>
        <taxon>Oscillospiraceae incertae sedis</taxon>
        <taxon>Candidatus Avoscillospira</taxon>
    </lineage>
</organism>
<dbReference type="AlphaFoldDB" id="A0A9D0Z4V1"/>
<proteinExistence type="predicted"/>
<name>A0A9D0Z4V1_9FIRM</name>
<dbReference type="InterPro" id="IPR029052">
    <property type="entry name" value="Metallo-depent_PP-like"/>
</dbReference>
<reference evidence="1" key="1">
    <citation type="submission" date="2020-10" db="EMBL/GenBank/DDBJ databases">
        <authorList>
            <person name="Gilroy R."/>
        </authorList>
    </citation>
    <scope>NUCLEOTIDE SEQUENCE</scope>
    <source>
        <strain evidence="1">ChiSjej2B20-13462</strain>
    </source>
</reference>
<evidence type="ECO:0000313" key="1">
    <source>
        <dbReference type="EMBL" id="HIQ69162.1"/>
    </source>
</evidence>
<evidence type="ECO:0008006" key="3">
    <source>
        <dbReference type="Google" id="ProtNLM"/>
    </source>
</evidence>
<dbReference type="Gene3D" id="3.60.21.10">
    <property type="match status" value="1"/>
</dbReference>
<comment type="caution">
    <text evidence="1">The sequence shown here is derived from an EMBL/GenBank/DDBJ whole genome shotgun (WGS) entry which is preliminary data.</text>
</comment>
<reference evidence="1" key="2">
    <citation type="journal article" date="2021" name="PeerJ">
        <title>Extensive microbial diversity within the chicken gut microbiome revealed by metagenomics and culture.</title>
        <authorList>
            <person name="Gilroy R."/>
            <person name="Ravi A."/>
            <person name="Getino M."/>
            <person name="Pursley I."/>
            <person name="Horton D.L."/>
            <person name="Alikhan N.F."/>
            <person name="Baker D."/>
            <person name="Gharbi K."/>
            <person name="Hall N."/>
            <person name="Watson M."/>
            <person name="Adriaenssens E.M."/>
            <person name="Foster-Nyarko E."/>
            <person name="Jarju S."/>
            <person name="Secka A."/>
            <person name="Antonio M."/>
            <person name="Oren A."/>
            <person name="Chaudhuri R.R."/>
            <person name="La Ragione R."/>
            <person name="Hildebrand F."/>
            <person name="Pallen M.J."/>
        </authorList>
    </citation>
    <scope>NUCLEOTIDE SEQUENCE</scope>
    <source>
        <strain evidence="1">ChiSjej2B20-13462</strain>
    </source>
</reference>
<dbReference type="SUPFAM" id="SSF56300">
    <property type="entry name" value="Metallo-dependent phosphatases"/>
    <property type="match status" value="1"/>
</dbReference>
<dbReference type="EMBL" id="DVFN01000033">
    <property type="protein sequence ID" value="HIQ69162.1"/>
    <property type="molecule type" value="Genomic_DNA"/>
</dbReference>
<protein>
    <recommendedName>
        <fullName evidence="3">Calcineurin-like phosphoesterase domain-containing protein</fullName>
    </recommendedName>
</protein>
<evidence type="ECO:0000313" key="2">
    <source>
        <dbReference type="Proteomes" id="UP000886874"/>
    </source>
</evidence>
<accession>A0A9D0Z4V1</accession>
<sequence length="168" mass="19880">MGDISFEAFTRDIHRYFDRDAQFQQRLSELPPGVYLFGHCHIQWHYASDDGRVVLLDAGSCGLPLECVKDSIPYTILELTDGTVRVEERRLPFDFTAYVERFRQSRQYREAPVWSRVIARQLSQSRDCLVFFLQFVERYAQQIGDDRRPYVRETWEQAYALWESAISP</sequence>
<gene>
    <name evidence="1" type="ORF">IAA67_02360</name>
</gene>
<dbReference type="Proteomes" id="UP000886874">
    <property type="component" value="Unassembled WGS sequence"/>
</dbReference>